<dbReference type="GO" id="GO:0004497">
    <property type="term" value="F:monooxygenase activity"/>
    <property type="evidence" value="ECO:0007669"/>
    <property type="project" value="UniProtKB-KW"/>
</dbReference>
<dbReference type="InterPro" id="IPR014756">
    <property type="entry name" value="Ig_E-set"/>
</dbReference>
<evidence type="ECO:0000256" key="3">
    <source>
        <dbReference type="SAM" id="MobiDB-lite"/>
    </source>
</evidence>
<reference evidence="6 7" key="1">
    <citation type="submission" date="2022-10" db="EMBL/GenBank/DDBJ databases">
        <title>The complete genomes of actinobacterial strains from the NBC collection.</title>
        <authorList>
            <person name="Joergensen T.S."/>
            <person name="Alvarez Arevalo M."/>
            <person name="Sterndorff E.B."/>
            <person name="Faurdal D."/>
            <person name="Vuksanovic O."/>
            <person name="Mourched A.-S."/>
            <person name="Charusanti P."/>
            <person name="Shaw S."/>
            <person name="Blin K."/>
            <person name="Weber T."/>
        </authorList>
    </citation>
    <scope>NUCLEOTIDE SEQUENCE [LARGE SCALE GENOMIC DNA]</scope>
    <source>
        <strain evidence="6 7">NBC_01413</strain>
    </source>
</reference>
<evidence type="ECO:0000256" key="4">
    <source>
        <dbReference type="SAM" id="SignalP"/>
    </source>
</evidence>
<dbReference type="PANTHER" id="PTHR34823:SF1">
    <property type="entry name" value="CHITIN-BINDING TYPE-4 DOMAIN-CONTAINING PROTEIN"/>
    <property type="match status" value="1"/>
</dbReference>
<dbReference type="InterPro" id="IPR003610">
    <property type="entry name" value="CBM5/12"/>
</dbReference>
<evidence type="ECO:0000259" key="5">
    <source>
        <dbReference type="SMART" id="SM00495"/>
    </source>
</evidence>
<keyword evidence="6" id="KW-0560">Oxidoreductase</keyword>
<dbReference type="RefSeq" id="WP_405145499.1">
    <property type="nucleotide sequence ID" value="NZ_CP109527.1"/>
</dbReference>
<gene>
    <name evidence="6" type="ORF">OG308_18345</name>
</gene>
<sequence>MRSRILFFVGAMALAPIVTALVPAGSATAHGWITGPASRQEQCARGLVPCGAVKYEPQSVEGSKGLTNCSANKYPELDDDSLGWVPQKVSSSASFTWKNTANHRTLNWEYFIGNTRVAVFDGRNEQPAMEVTHTVDLSNYSGRQKLRAVWNIGDTAAAFYSCVDLEVGGGGGTPPATTTPKPTTPRPTTSTPAPTTTPPATTTKPPATTTKPPVTTTPGHEHPTTTTAPAGSSWRQGAAYAIGDKVTYQGATYSCRQAHTVHDPNWTPPNTPALWSRV</sequence>
<name>A0ABZ1N055_9NOCA</name>
<dbReference type="SMART" id="SM00495">
    <property type="entry name" value="ChtBD3"/>
    <property type="match status" value="1"/>
</dbReference>
<keyword evidence="1 4" id="KW-0732">Signal</keyword>
<dbReference type="InterPro" id="IPR036573">
    <property type="entry name" value="CBM_sf_5/12"/>
</dbReference>
<dbReference type="CDD" id="cd12214">
    <property type="entry name" value="ChiA1_BD"/>
    <property type="match status" value="1"/>
</dbReference>
<feature type="domain" description="Chitin-binding type-3" evidence="5">
    <location>
        <begin position="231"/>
        <end position="278"/>
    </location>
</feature>
<dbReference type="EMBL" id="CP109527">
    <property type="protein sequence ID" value="WTY33308.1"/>
    <property type="molecule type" value="Genomic_DNA"/>
</dbReference>
<dbReference type="CDD" id="cd21177">
    <property type="entry name" value="LPMO_AA10"/>
    <property type="match status" value="1"/>
</dbReference>
<evidence type="ECO:0000313" key="7">
    <source>
        <dbReference type="Proteomes" id="UP001621418"/>
    </source>
</evidence>
<dbReference type="Proteomes" id="UP001621418">
    <property type="component" value="Chromosome"/>
</dbReference>
<proteinExistence type="predicted"/>
<keyword evidence="2" id="KW-0378">Hydrolase</keyword>
<keyword evidence="7" id="KW-1185">Reference proteome</keyword>
<dbReference type="InterPro" id="IPR004302">
    <property type="entry name" value="Cellulose/chitin-bd_N"/>
</dbReference>
<evidence type="ECO:0000313" key="6">
    <source>
        <dbReference type="EMBL" id="WTY33308.1"/>
    </source>
</evidence>
<feature type="region of interest" description="Disordered" evidence="3">
    <location>
        <begin position="171"/>
        <end position="233"/>
    </location>
</feature>
<feature type="chain" id="PRO_5047550231" evidence="4">
    <location>
        <begin position="21"/>
        <end position="278"/>
    </location>
</feature>
<organism evidence="6 7">
    <name type="scientific">Nocardia salmonicida</name>
    <dbReference type="NCBI Taxonomy" id="53431"/>
    <lineage>
        <taxon>Bacteria</taxon>
        <taxon>Bacillati</taxon>
        <taxon>Actinomycetota</taxon>
        <taxon>Actinomycetes</taxon>
        <taxon>Mycobacteriales</taxon>
        <taxon>Nocardiaceae</taxon>
        <taxon>Nocardia</taxon>
    </lineage>
</organism>
<dbReference type="Gene3D" id="2.10.10.20">
    <property type="entry name" value="Carbohydrate-binding module superfamily 5/12"/>
    <property type="match status" value="1"/>
</dbReference>
<dbReference type="Gene3D" id="2.70.50.50">
    <property type="entry name" value="chitin-binding protein cbp21"/>
    <property type="match status" value="1"/>
</dbReference>
<evidence type="ECO:0000256" key="1">
    <source>
        <dbReference type="ARBA" id="ARBA00022729"/>
    </source>
</evidence>
<protein>
    <submittedName>
        <fullName evidence="6">Lytic polysaccharide monooxygenase</fullName>
    </submittedName>
</protein>
<feature type="compositionally biased region" description="Low complexity" evidence="3">
    <location>
        <begin position="174"/>
        <end position="231"/>
    </location>
</feature>
<dbReference type="PANTHER" id="PTHR34823">
    <property type="entry name" value="GLCNAC-BINDING PROTEIN A"/>
    <property type="match status" value="1"/>
</dbReference>
<keyword evidence="6" id="KW-0503">Monooxygenase</keyword>
<accession>A0ABZ1N055</accession>
<dbReference type="Pfam" id="PF02839">
    <property type="entry name" value="CBM_5_12"/>
    <property type="match status" value="1"/>
</dbReference>
<evidence type="ECO:0000256" key="2">
    <source>
        <dbReference type="ARBA" id="ARBA00022801"/>
    </source>
</evidence>
<dbReference type="InterPro" id="IPR051024">
    <property type="entry name" value="GlcNAc_Chitin_IntDeg"/>
</dbReference>
<feature type="signal peptide" evidence="4">
    <location>
        <begin position="1"/>
        <end position="20"/>
    </location>
</feature>
<dbReference type="SUPFAM" id="SSF51055">
    <property type="entry name" value="Carbohydrate binding domain"/>
    <property type="match status" value="1"/>
</dbReference>
<dbReference type="Pfam" id="PF03067">
    <property type="entry name" value="LPMO_10"/>
    <property type="match status" value="1"/>
</dbReference>
<dbReference type="SUPFAM" id="SSF81296">
    <property type="entry name" value="E set domains"/>
    <property type="match status" value="1"/>
</dbReference>